<comment type="caution">
    <text evidence="1">The sequence shown here is derived from an EMBL/GenBank/DDBJ whole genome shotgun (WGS) entry which is preliminary data.</text>
</comment>
<sequence>MDKFICQECEDTGILDSFHSEYCYCDKGVFIEGREELALQQEFYDQEEVGLPYELIGLDSEVLCSEYDEEGEYSSSNLWRLGTAAVKELRGLSIYGEPGRLAAEATSEDSLVNDFSAMAQTVVLPLDQADFNRYHHGGKVNKQDQDHVRACIEYAEAEGNI</sequence>
<name>A0AAD6HQU5_9EURO</name>
<reference evidence="1" key="2">
    <citation type="submission" date="2023-01" db="EMBL/GenBank/DDBJ databases">
        <authorList>
            <person name="Petersen C."/>
        </authorList>
    </citation>
    <scope>NUCLEOTIDE SEQUENCE</scope>
    <source>
        <strain evidence="1">IBT 17514</strain>
    </source>
</reference>
<protein>
    <submittedName>
        <fullName evidence="1">Uncharacterized protein</fullName>
    </submittedName>
</protein>
<keyword evidence="2" id="KW-1185">Reference proteome</keyword>
<proteinExistence type="predicted"/>
<organism evidence="1 2">
    <name type="scientific">Penicillium malachiteum</name>
    <dbReference type="NCBI Taxonomy" id="1324776"/>
    <lineage>
        <taxon>Eukaryota</taxon>
        <taxon>Fungi</taxon>
        <taxon>Dikarya</taxon>
        <taxon>Ascomycota</taxon>
        <taxon>Pezizomycotina</taxon>
        <taxon>Eurotiomycetes</taxon>
        <taxon>Eurotiomycetidae</taxon>
        <taxon>Eurotiales</taxon>
        <taxon>Aspergillaceae</taxon>
        <taxon>Penicillium</taxon>
    </lineage>
</organism>
<dbReference type="Proteomes" id="UP001215712">
    <property type="component" value="Unassembled WGS sequence"/>
</dbReference>
<gene>
    <name evidence="1" type="ORF">N7493_004049</name>
</gene>
<dbReference type="EMBL" id="JAQJAN010000004">
    <property type="protein sequence ID" value="KAJ5732568.1"/>
    <property type="molecule type" value="Genomic_DNA"/>
</dbReference>
<accession>A0AAD6HQU5</accession>
<evidence type="ECO:0000313" key="1">
    <source>
        <dbReference type="EMBL" id="KAJ5732568.1"/>
    </source>
</evidence>
<reference evidence="1" key="1">
    <citation type="journal article" date="2023" name="IMA Fungus">
        <title>Comparative genomic study of the Penicillium genus elucidates a diverse pangenome and 15 lateral gene transfer events.</title>
        <authorList>
            <person name="Petersen C."/>
            <person name="Sorensen T."/>
            <person name="Nielsen M.R."/>
            <person name="Sondergaard T.E."/>
            <person name="Sorensen J.L."/>
            <person name="Fitzpatrick D.A."/>
            <person name="Frisvad J.C."/>
            <person name="Nielsen K.L."/>
        </authorList>
    </citation>
    <scope>NUCLEOTIDE SEQUENCE</scope>
    <source>
        <strain evidence="1">IBT 17514</strain>
    </source>
</reference>
<evidence type="ECO:0000313" key="2">
    <source>
        <dbReference type="Proteomes" id="UP001215712"/>
    </source>
</evidence>
<dbReference type="AlphaFoldDB" id="A0AAD6HQU5"/>